<protein>
    <submittedName>
        <fullName evidence="2">Uncharacterized protein</fullName>
    </submittedName>
</protein>
<organism evidence="2 3">
    <name type="scientific">Spirosoma taeanense</name>
    <dbReference type="NCBI Taxonomy" id="2735870"/>
    <lineage>
        <taxon>Bacteria</taxon>
        <taxon>Pseudomonadati</taxon>
        <taxon>Bacteroidota</taxon>
        <taxon>Cytophagia</taxon>
        <taxon>Cytophagales</taxon>
        <taxon>Cytophagaceae</taxon>
        <taxon>Spirosoma</taxon>
    </lineage>
</organism>
<feature type="compositionally biased region" description="Basic and acidic residues" evidence="1">
    <location>
        <begin position="49"/>
        <end position="71"/>
    </location>
</feature>
<keyword evidence="3" id="KW-1185">Reference proteome</keyword>
<dbReference type="AlphaFoldDB" id="A0A6M5Y2C3"/>
<feature type="compositionally biased region" description="Polar residues" evidence="1">
    <location>
        <begin position="39"/>
        <end position="48"/>
    </location>
</feature>
<sequence length="88" mass="9699">MANNKTTNQPGSNDKQPHEERTRNQEAHDTSGMRPNAERNMTNANKSKQGPEDDNVLHGKSKEELADERGGHGHSGHSGSRNGSRKQQ</sequence>
<dbReference type="RefSeq" id="WP_171738655.1">
    <property type="nucleotide sequence ID" value="NZ_CP053435.1"/>
</dbReference>
<feature type="compositionally biased region" description="Basic and acidic residues" evidence="1">
    <location>
        <begin position="15"/>
        <end position="31"/>
    </location>
</feature>
<name>A0A6M5Y2C3_9BACT</name>
<evidence type="ECO:0000313" key="3">
    <source>
        <dbReference type="Proteomes" id="UP000502756"/>
    </source>
</evidence>
<proteinExistence type="predicted"/>
<dbReference type="Proteomes" id="UP000502756">
    <property type="component" value="Chromosome"/>
</dbReference>
<feature type="region of interest" description="Disordered" evidence="1">
    <location>
        <begin position="1"/>
        <end position="88"/>
    </location>
</feature>
<feature type="compositionally biased region" description="Polar residues" evidence="1">
    <location>
        <begin position="1"/>
        <end position="14"/>
    </location>
</feature>
<evidence type="ECO:0000256" key="1">
    <source>
        <dbReference type="SAM" id="MobiDB-lite"/>
    </source>
</evidence>
<dbReference type="EMBL" id="CP053435">
    <property type="protein sequence ID" value="QJW88817.1"/>
    <property type="molecule type" value="Genomic_DNA"/>
</dbReference>
<reference evidence="2 3" key="1">
    <citation type="submission" date="2020-05" db="EMBL/GenBank/DDBJ databases">
        <title>Genome sequencing of Spirosoma sp. TS118.</title>
        <authorList>
            <person name="Lee J.-H."/>
            <person name="Jeong S."/>
            <person name="Zhao L."/>
            <person name="Jung J.-H."/>
            <person name="Kim M.-K."/>
            <person name="Lim S."/>
        </authorList>
    </citation>
    <scope>NUCLEOTIDE SEQUENCE [LARGE SCALE GENOMIC DNA]</scope>
    <source>
        <strain evidence="2 3">TS118</strain>
    </source>
</reference>
<gene>
    <name evidence="2" type="ORF">HNV11_05180</name>
</gene>
<accession>A0A6M5Y2C3</accession>
<dbReference type="KEGG" id="stae:HNV11_05180"/>
<evidence type="ECO:0000313" key="2">
    <source>
        <dbReference type="EMBL" id="QJW88817.1"/>
    </source>
</evidence>